<sequence>MSDFYAKRPVCNSNYYEIFNQDNVDLIDLKDTPITKIIAKGIRTSNGKVYELDVIMLTIEFDAIDGNYTRLRITGREETIKDHWANGTTSYLGLALAGFPNFFIISGP</sequence>
<dbReference type="Gene3D" id="3.50.50.60">
    <property type="entry name" value="FAD/NAD(P)-binding domain"/>
    <property type="match status" value="1"/>
</dbReference>
<dbReference type="PANTHER" id="PTHR43098:SF5">
    <property type="entry name" value="DUAL-FUNCTIONAL MONOOXYGENASE_METHYLTRANSFERASE PSOF"/>
    <property type="match status" value="1"/>
</dbReference>
<accession>A0ABR3SF58</accession>
<organism evidence="5 6">
    <name type="scientific">Neofusicoccum ribis</name>
    <dbReference type="NCBI Taxonomy" id="45134"/>
    <lineage>
        <taxon>Eukaryota</taxon>
        <taxon>Fungi</taxon>
        <taxon>Dikarya</taxon>
        <taxon>Ascomycota</taxon>
        <taxon>Pezizomycotina</taxon>
        <taxon>Dothideomycetes</taxon>
        <taxon>Dothideomycetes incertae sedis</taxon>
        <taxon>Botryosphaeriales</taxon>
        <taxon>Botryosphaeriaceae</taxon>
        <taxon>Neofusicoccum</taxon>
    </lineage>
</organism>
<dbReference type="Proteomes" id="UP001521116">
    <property type="component" value="Unassembled WGS sequence"/>
</dbReference>
<dbReference type="InterPro" id="IPR050775">
    <property type="entry name" value="FAD-binding_Monooxygenases"/>
</dbReference>
<gene>
    <name evidence="5" type="ORF">SLS56_010218</name>
</gene>
<name>A0ABR3SF58_9PEZI</name>
<keyword evidence="1" id="KW-0285">Flavoprotein</keyword>
<evidence type="ECO:0000256" key="2">
    <source>
        <dbReference type="ARBA" id="ARBA00022827"/>
    </source>
</evidence>
<keyword evidence="4" id="KW-0560">Oxidoreductase</keyword>
<evidence type="ECO:0000256" key="3">
    <source>
        <dbReference type="ARBA" id="ARBA00022857"/>
    </source>
</evidence>
<dbReference type="SUPFAM" id="SSF51905">
    <property type="entry name" value="FAD/NAD(P)-binding domain"/>
    <property type="match status" value="1"/>
</dbReference>
<evidence type="ECO:0000313" key="5">
    <source>
        <dbReference type="EMBL" id="KAL1619275.1"/>
    </source>
</evidence>
<dbReference type="InterPro" id="IPR036188">
    <property type="entry name" value="FAD/NAD-bd_sf"/>
</dbReference>
<reference evidence="5 6" key="1">
    <citation type="submission" date="2024-02" db="EMBL/GenBank/DDBJ databases">
        <title>De novo assembly and annotation of 12 fungi associated with fruit tree decline syndrome in Ontario, Canada.</title>
        <authorList>
            <person name="Sulman M."/>
            <person name="Ellouze W."/>
            <person name="Ilyukhin E."/>
        </authorList>
    </citation>
    <scope>NUCLEOTIDE SEQUENCE [LARGE SCALE GENOMIC DNA]</scope>
    <source>
        <strain evidence="5 6">M1-105</strain>
    </source>
</reference>
<evidence type="ECO:0000256" key="1">
    <source>
        <dbReference type="ARBA" id="ARBA00022630"/>
    </source>
</evidence>
<dbReference type="EMBL" id="JAJVDC020000192">
    <property type="protein sequence ID" value="KAL1619275.1"/>
    <property type="molecule type" value="Genomic_DNA"/>
</dbReference>
<evidence type="ECO:0000256" key="4">
    <source>
        <dbReference type="ARBA" id="ARBA00023002"/>
    </source>
</evidence>
<evidence type="ECO:0000313" key="6">
    <source>
        <dbReference type="Proteomes" id="UP001521116"/>
    </source>
</evidence>
<protein>
    <submittedName>
        <fullName evidence="5">Uncharacterized protein</fullName>
    </submittedName>
</protein>
<dbReference type="PANTHER" id="PTHR43098">
    <property type="entry name" value="L-ORNITHINE N(5)-MONOOXYGENASE-RELATED"/>
    <property type="match status" value="1"/>
</dbReference>
<proteinExistence type="predicted"/>
<keyword evidence="6" id="KW-1185">Reference proteome</keyword>
<keyword evidence="3" id="KW-0521">NADP</keyword>
<comment type="caution">
    <text evidence="5">The sequence shown here is derived from an EMBL/GenBank/DDBJ whole genome shotgun (WGS) entry which is preliminary data.</text>
</comment>
<keyword evidence="2" id="KW-0274">FAD</keyword>